<name>A0A645BP25_9ZZZZ</name>
<evidence type="ECO:0000313" key="1">
    <source>
        <dbReference type="EMBL" id="MPM66932.1"/>
    </source>
</evidence>
<dbReference type="AlphaFoldDB" id="A0A645BP25"/>
<organism evidence="1">
    <name type="scientific">bioreactor metagenome</name>
    <dbReference type="NCBI Taxonomy" id="1076179"/>
    <lineage>
        <taxon>unclassified sequences</taxon>
        <taxon>metagenomes</taxon>
        <taxon>ecological metagenomes</taxon>
    </lineage>
</organism>
<proteinExistence type="predicted"/>
<accession>A0A645BP25</accession>
<gene>
    <name evidence="1" type="ORF">SDC9_113846</name>
</gene>
<dbReference type="EMBL" id="VSSQ01021381">
    <property type="protein sequence ID" value="MPM66932.1"/>
    <property type="molecule type" value="Genomic_DNA"/>
</dbReference>
<protein>
    <submittedName>
        <fullName evidence="1">Uncharacterized protein</fullName>
    </submittedName>
</protein>
<reference evidence="1" key="1">
    <citation type="submission" date="2019-08" db="EMBL/GenBank/DDBJ databases">
        <authorList>
            <person name="Kucharzyk K."/>
            <person name="Murdoch R.W."/>
            <person name="Higgins S."/>
            <person name="Loffler F."/>
        </authorList>
    </citation>
    <scope>NUCLEOTIDE SEQUENCE</scope>
</reference>
<sequence>MIFDDVSEFIGDGRLAFAEDTQFARIQFVSAELFQIRHDVILKHGKEFPRRPGEEDCGLVLRGHDAAGRCAKGVWQDDCALGETCLFEIVGGEHIAARFKMLGESLDFFGNRLNGEPQRGGDGLLGEVVVRRSKATGEDDHIRTFHSLMDDRGEPLDIVAHGGVIKHLKPERGQPLGDKLRVGIDDLPHQQFCADGDNFCNHDCVTSLF</sequence>
<comment type="caution">
    <text evidence="1">The sequence shown here is derived from an EMBL/GenBank/DDBJ whole genome shotgun (WGS) entry which is preliminary data.</text>
</comment>